<protein>
    <submittedName>
        <fullName evidence="1">Uncharacterized protein</fullName>
    </submittedName>
</protein>
<evidence type="ECO:0000313" key="1">
    <source>
        <dbReference type="EMBL" id="OPX18506.1"/>
    </source>
</evidence>
<dbReference type="EMBL" id="MUKB01000011">
    <property type="protein sequence ID" value="OPX18506.1"/>
    <property type="molecule type" value="Genomic_DNA"/>
</dbReference>
<comment type="caution">
    <text evidence="1">The sequence shown here is derived from an EMBL/GenBank/DDBJ whole genome shotgun (WGS) entry which is preliminary data.</text>
</comment>
<accession>A0A1V4QIE8</accession>
<reference evidence="2" key="1">
    <citation type="submission" date="2017-01" db="EMBL/GenBank/DDBJ databases">
        <title>Novel pathways for hydrocarbon cycling and metabolic interdependencies in hydrothermal sediment communities.</title>
        <authorList>
            <person name="Dombrowski N."/>
            <person name="Seitz K."/>
            <person name="Teske A."/>
            <person name="Baker B."/>
        </authorList>
    </citation>
    <scope>NUCLEOTIDE SEQUENCE [LARGE SCALE GENOMIC DNA]</scope>
</reference>
<name>A0A1V4QIE8_UNCW3</name>
<evidence type="ECO:0000313" key="2">
    <source>
        <dbReference type="Proteomes" id="UP000191663"/>
    </source>
</evidence>
<dbReference type="AlphaFoldDB" id="A0A1V4QIE8"/>
<proteinExistence type="predicted"/>
<sequence length="302" mass="34176">MERVFIGLVVLFGVGFLPAEGLDSLKTDLLERQRIFYASDDLWIPPGLYDEPSGTGCCLFSFGAGLVRHEIYKSLKDTTKKEYYPKLSIGIGYSPGIAYTGRLSRSLETGEMDLFHMLYWNNIVEINTKYYINPHWAIGIGGGYMWTSLRDRSTPLSCYPSPPGWGLPIQEDWLISTTYGSAKVGRIIFAWHTLVFINFGIEYYSSKGIVNEIFTEAGEKLVARNFGQGFGSSLGVGIEKFIVTNINWAFSFNLRYGVASCHHQEVTHEEFTWHEAVDFNFSGIYLKIGLHYVFRRGGKNVE</sequence>
<organism evidence="1 2">
    <name type="scientific">candidate division WOR-3 bacterium 4484_100</name>
    <dbReference type="NCBI Taxonomy" id="1936077"/>
    <lineage>
        <taxon>Bacteria</taxon>
        <taxon>Bacteria division WOR-3</taxon>
    </lineage>
</organism>
<dbReference type="Proteomes" id="UP000191663">
    <property type="component" value="Unassembled WGS sequence"/>
</dbReference>
<gene>
    <name evidence="1" type="ORF">BXT86_00930</name>
</gene>